<keyword evidence="3" id="KW-0285">Flavoprotein</keyword>
<dbReference type="InterPro" id="IPR036188">
    <property type="entry name" value="FAD/NAD-bd_sf"/>
</dbReference>
<protein>
    <submittedName>
        <fullName evidence="7">NAD(P)/FAD-dependent oxidoreductase</fullName>
    </submittedName>
</protein>
<evidence type="ECO:0000313" key="7">
    <source>
        <dbReference type="EMBL" id="QVI18739.1"/>
    </source>
</evidence>
<dbReference type="Pfam" id="PF13450">
    <property type="entry name" value="NAD_binding_8"/>
    <property type="match status" value="1"/>
</dbReference>
<evidence type="ECO:0000256" key="6">
    <source>
        <dbReference type="ARBA" id="ARBA00023033"/>
    </source>
</evidence>
<dbReference type="EMBL" id="CP074371">
    <property type="protein sequence ID" value="QVI18739.1"/>
    <property type="molecule type" value="Genomic_DNA"/>
</dbReference>
<evidence type="ECO:0000256" key="4">
    <source>
        <dbReference type="ARBA" id="ARBA00022827"/>
    </source>
</evidence>
<name>A0ABX8CFJ1_9NOCA</name>
<gene>
    <name evidence="7" type="ORF">KHQ06_19555</name>
</gene>
<evidence type="ECO:0000313" key="8">
    <source>
        <dbReference type="Proteomes" id="UP000683310"/>
    </source>
</evidence>
<evidence type="ECO:0000256" key="2">
    <source>
        <dbReference type="ARBA" id="ARBA00010139"/>
    </source>
</evidence>
<keyword evidence="8" id="KW-1185">Reference proteome</keyword>
<sequence>MTEHVDVLIVGAGLSGIGAAHHLQAAFPGRSYAILEAREAMGGTWDLFRYPGVRSDSDMHTLGYRFRPWVAAEAIADGPAILSYIRETAADAGIDQRIRYGHKVTGASWSSEEARWTVGFEHAGVPATITCDFLYLCSGYYRYDEGYVPEFAGMDDFRGQIVHPQHWPAELDYAGKRVVVIGSGATAVTLVPAMAETAGHVTMLQRSPTYIMSAPSVDTVATKLRQWLGARRAYAVTRWKNVAISTVIYQLSQRRPAMMRKFFRDLTVKQLPEGYDVDTHFNPAYNPWDQRLCLVPDGDLFRAISAGRASVATDRIERFTADGLRLESGTELSADIVVTATGLDLLALGGIALTVDGREIQPPDTMAYKGMMLSGVPNFAFTIGYTNASWTLKADLVSEFVCRLLRHLDEHGYSQATPWPDPAVTAKPLLDFQAGYVLRSMDRFPRAGSRAPWRLGMNYAQDVITLRHGRIEDGTIRFGRRTVRAATAPTAERGPEQVTA</sequence>
<keyword evidence="5" id="KW-0560">Oxidoreductase</keyword>
<dbReference type="Gene3D" id="3.50.50.60">
    <property type="entry name" value="FAD/NAD(P)-binding domain"/>
    <property type="match status" value="2"/>
</dbReference>
<organism evidence="7 8">
    <name type="scientific">Nocardia tengchongensis</name>
    <dbReference type="NCBI Taxonomy" id="2055889"/>
    <lineage>
        <taxon>Bacteria</taxon>
        <taxon>Bacillati</taxon>
        <taxon>Actinomycetota</taxon>
        <taxon>Actinomycetes</taxon>
        <taxon>Mycobacteriales</taxon>
        <taxon>Nocardiaceae</taxon>
        <taxon>Nocardia</taxon>
    </lineage>
</organism>
<evidence type="ECO:0000256" key="3">
    <source>
        <dbReference type="ARBA" id="ARBA00022630"/>
    </source>
</evidence>
<dbReference type="InterPro" id="IPR020946">
    <property type="entry name" value="Flavin_mOase-like"/>
</dbReference>
<dbReference type="Pfam" id="PF00743">
    <property type="entry name" value="FMO-like"/>
    <property type="match status" value="1"/>
</dbReference>
<keyword evidence="4" id="KW-0274">FAD</keyword>
<reference evidence="7 8" key="1">
    <citation type="submission" date="2021-04" db="EMBL/GenBank/DDBJ databases">
        <title>Nocardia tengchongensis.</title>
        <authorList>
            <person name="Zhuang k."/>
            <person name="Ran Y."/>
            <person name="Li W."/>
        </authorList>
    </citation>
    <scope>NUCLEOTIDE SEQUENCE [LARGE SCALE GENOMIC DNA]</scope>
    <source>
        <strain evidence="7 8">CFH S0057</strain>
    </source>
</reference>
<evidence type="ECO:0000256" key="1">
    <source>
        <dbReference type="ARBA" id="ARBA00001974"/>
    </source>
</evidence>
<dbReference type="SUPFAM" id="SSF51905">
    <property type="entry name" value="FAD/NAD(P)-binding domain"/>
    <property type="match status" value="1"/>
</dbReference>
<comment type="cofactor">
    <cofactor evidence="1">
        <name>FAD</name>
        <dbReference type="ChEBI" id="CHEBI:57692"/>
    </cofactor>
</comment>
<comment type="similarity">
    <text evidence="2">Belongs to the FAD-binding monooxygenase family.</text>
</comment>
<accession>A0ABX8CFJ1</accession>
<keyword evidence="6" id="KW-0503">Monooxygenase</keyword>
<dbReference type="InterPro" id="IPR051820">
    <property type="entry name" value="FAD-binding_MO"/>
</dbReference>
<dbReference type="PANTHER" id="PTHR43872:SF1">
    <property type="entry name" value="MONOOXYGENASE, PUTATIVE (AFU_ORTHOLOGUE AFUA_8G02570)-RELATED"/>
    <property type="match status" value="1"/>
</dbReference>
<dbReference type="PANTHER" id="PTHR43872">
    <property type="entry name" value="MONOOXYGENASE, PUTATIVE (AFU_ORTHOLOGUE AFUA_8G02570)-RELATED"/>
    <property type="match status" value="1"/>
</dbReference>
<proteinExistence type="inferred from homology"/>
<evidence type="ECO:0000256" key="5">
    <source>
        <dbReference type="ARBA" id="ARBA00023002"/>
    </source>
</evidence>
<dbReference type="Proteomes" id="UP000683310">
    <property type="component" value="Chromosome"/>
</dbReference>